<keyword evidence="11" id="KW-1185">Reference proteome</keyword>
<dbReference type="InterPro" id="IPR036465">
    <property type="entry name" value="vWFA_dom_sf"/>
</dbReference>
<feature type="transmembrane region" description="Helical" evidence="6">
    <location>
        <begin position="768"/>
        <end position="788"/>
    </location>
</feature>
<evidence type="ECO:0000256" key="1">
    <source>
        <dbReference type="ARBA" id="ARBA00004141"/>
    </source>
</evidence>
<keyword evidence="4 6" id="KW-0472">Membrane</keyword>
<evidence type="ECO:0000313" key="11">
    <source>
        <dbReference type="Proteomes" id="UP001152797"/>
    </source>
</evidence>
<proteinExistence type="predicted"/>
<feature type="domain" description="VWFA" evidence="7">
    <location>
        <begin position="284"/>
        <end position="456"/>
    </location>
</feature>
<dbReference type="PROSITE" id="PS51468">
    <property type="entry name" value="VIT"/>
    <property type="match status" value="1"/>
</dbReference>
<dbReference type="SMART" id="SM00609">
    <property type="entry name" value="VIT"/>
    <property type="match status" value="1"/>
</dbReference>
<sequence>MSLIRKRLSTLAAAVALIAAAVFLWPAKTQAAGMLIADGGLGGVLTIEEHTAQVTINNGVAVTEVTQVFRNTENRQVEALYLFPVPEGATVANFSMWIGGKEMIGEVVEKERAREIYNSYKQVRRDPGLLEQVDYKNFEMRIFPIEANAEQRVQIAYYQELKYDHDWATYVYPLATAPREGVDAAVAGKFGLTLHVKSAVPITKLESPSHGEEFVVVQHGDRYVEASLETEGGNLNRDLVLAYHVARPQTGIDVITSRTGEEDGYLMLTLTAGEELSEAYSGMDYVFLLDISGSMVNDGKLRMSRESIGAFIESLSEEDRFEVITFNVSPNTLFNELTPATEETLANATQFLETQQGRGGTVLRPAMSLAYKYIDSDRPLNVVVLSDGMTEQAERDELLASIGSRPAGARVFCVGVGNEVNRPLLSQLADEAGGLSAFLSASDNFERQAEAFRRKLLRPAASNVKISFTGGDVYDVEPQELPNLFHGMPVRLYGRYRDAGKVEVRVQAEVNGAPLDQAVSIKLPKRDDTNPEIERMWALEKVNRLLRTADRQGNRDAVLDEIVRLGETYSIVTEYTSFLVLENDAEYKRWKIDRRNLQRLTRDRGQQQLVRSELEQLREQARADMGPQKNQPEERFVQRNDSPSQPSPQSSPRSRDIDIAQNTRGGGGAIDPISGGIVLALGGLGFAARRRKKRTPCVSLLLVVAAVATYFVPTLAELLQYDRTAIAAGEVWRVVTGHLAHWSLDHLVWDAGALLVLGLLCEVPYRRAFNWCVAGTAVLVPLAVWTFIPEMSTYRGLSGIDSALFVLLAVKMMAESLTAKRYTPAALCGAVLIAFAGKIGFEFATGATLFVDSAATNMVPVPLAHVVGGIVGGVCGFSGLIHQKWTAAVNYSSQVFIASKPARVSE</sequence>
<feature type="transmembrane region" description="Helical" evidence="6">
    <location>
        <begin position="669"/>
        <end position="688"/>
    </location>
</feature>
<evidence type="ECO:0000313" key="9">
    <source>
        <dbReference type="EMBL" id="CAI3971517.1"/>
    </source>
</evidence>
<keyword evidence="3 6" id="KW-1133">Transmembrane helix</keyword>
<dbReference type="Pfam" id="PF08487">
    <property type="entry name" value="VIT"/>
    <property type="match status" value="1"/>
</dbReference>
<accession>A0A9P1BE23</accession>
<dbReference type="PANTHER" id="PTHR45737:SF6">
    <property type="entry name" value="VON WILLEBRAND FACTOR A DOMAIN-CONTAINING PROTEIN 5A"/>
    <property type="match status" value="1"/>
</dbReference>
<evidence type="ECO:0000259" key="8">
    <source>
        <dbReference type="PROSITE" id="PS51468"/>
    </source>
</evidence>
<reference evidence="10 11" key="2">
    <citation type="submission" date="2024-05" db="EMBL/GenBank/DDBJ databases">
        <authorList>
            <person name="Chen Y."/>
            <person name="Shah S."/>
            <person name="Dougan E. K."/>
            <person name="Thang M."/>
            <person name="Chan C."/>
        </authorList>
    </citation>
    <scope>NUCLEOTIDE SEQUENCE [LARGE SCALE GENOMIC DNA]</scope>
</reference>
<evidence type="ECO:0000313" key="10">
    <source>
        <dbReference type="EMBL" id="CAL4758829.1"/>
    </source>
</evidence>
<feature type="transmembrane region" description="Helical" evidence="6">
    <location>
        <begin position="861"/>
        <end position="881"/>
    </location>
</feature>
<evidence type="ECO:0000256" key="5">
    <source>
        <dbReference type="SAM" id="MobiDB-lite"/>
    </source>
</evidence>
<comment type="caution">
    <text evidence="9">The sequence shown here is derived from an EMBL/GenBank/DDBJ whole genome shotgun (WGS) entry which is preliminary data.</text>
</comment>
<dbReference type="PROSITE" id="PS50234">
    <property type="entry name" value="VWFA"/>
    <property type="match status" value="1"/>
</dbReference>
<feature type="transmembrane region" description="Helical" evidence="6">
    <location>
        <begin position="700"/>
        <end position="719"/>
    </location>
</feature>
<dbReference type="Gene3D" id="1.20.1540.10">
    <property type="entry name" value="Rhomboid-like"/>
    <property type="match status" value="1"/>
</dbReference>
<dbReference type="InterPro" id="IPR002035">
    <property type="entry name" value="VWF_A"/>
</dbReference>
<name>A0A9P1BE23_9DINO</name>
<gene>
    <name evidence="9" type="ORF">C1SCF055_LOCUS107</name>
</gene>
<dbReference type="Gene3D" id="3.40.50.410">
    <property type="entry name" value="von Willebrand factor, type A domain"/>
    <property type="match status" value="1"/>
</dbReference>
<dbReference type="PANTHER" id="PTHR45737">
    <property type="entry name" value="VON WILLEBRAND FACTOR A DOMAIN-CONTAINING PROTEIN 5A"/>
    <property type="match status" value="1"/>
</dbReference>
<dbReference type="InterPro" id="IPR035952">
    <property type="entry name" value="Rhomboid-like_sf"/>
</dbReference>
<dbReference type="NCBIfam" id="TIGR03867">
    <property type="entry name" value="MprA_tail"/>
    <property type="match status" value="1"/>
</dbReference>
<reference evidence="9" key="1">
    <citation type="submission" date="2022-10" db="EMBL/GenBank/DDBJ databases">
        <authorList>
            <person name="Chen Y."/>
            <person name="Dougan E. K."/>
            <person name="Chan C."/>
            <person name="Rhodes N."/>
            <person name="Thang M."/>
        </authorList>
    </citation>
    <scope>NUCLEOTIDE SEQUENCE</scope>
</reference>
<feature type="transmembrane region" description="Helical" evidence="6">
    <location>
        <begin position="794"/>
        <end position="810"/>
    </location>
</feature>
<dbReference type="GO" id="GO:0004252">
    <property type="term" value="F:serine-type endopeptidase activity"/>
    <property type="evidence" value="ECO:0007669"/>
    <property type="project" value="InterPro"/>
</dbReference>
<dbReference type="Pfam" id="PF13768">
    <property type="entry name" value="VWA_3"/>
    <property type="match status" value="1"/>
</dbReference>
<evidence type="ECO:0000259" key="7">
    <source>
        <dbReference type="PROSITE" id="PS50234"/>
    </source>
</evidence>
<dbReference type="EMBL" id="CAMXCT030000001">
    <property type="protein sequence ID" value="CAL4758829.1"/>
    <property type="molecule type" value="Genomic_DNA"/>
</dbReference>
<dbReference type="Pfam" id="PF01694">
    <property type="entry name" value="Rhomboid"/>
    <property type="match status" value="1"/>
</dbReference>
<evidence type="ECO:0000256" key="2">
    <source>
        <dbReference type="ARBA" id="ARBA00022692"/>
    </source>
</evidence>
<organism evidence="9">
    <name type="scientific">Cladocopium goreaui</name>
    <dbReference type="NCBI Taxonomy" id="2562237"/>
    <lineage>
        <taxon>Eukaryota</taxon>
        <taxon>Sar</taxon>
        <taxon>Alveolata</taxon>
        <taxon>Dinophyceae</taxon>
        <taxon>Suessiales</taxon>
        <taxon>Symbiodiniaceae</taxon>
        <taxon>Cladocopium</taxon>
    </lineage>
</organism>
<dbReference type="AlphaFoldDB" id="A0A9P1BE23"/>
<dbReference type="GO" id="GO:0016020">
    <property type="term" value="C:membrane"/>
    <property type="evidence" value="ECO:0007669"/>
    <property type="project" value="UniProtKB-SubCell"/>
</dbReference>
<feature type="domain" description="VIT" evidence="8">
    <location>
        <begin position="31"/>
        <end position="159"/>
    </location>
</feature>
<comment type="subcellular location">
    <subcellularLocation>
        <location evidence="1">Membrane</location>
        <topology evidence="1">Multi-pass membrane protein</topology>
    </subcellularLocation>
</comment>
<dbReference type="SUPFAM" id="SSF53300">
    <property type="entry name" value="vWA-like"/>
    <property type="match status" value="1"/>
</dbReference>
<protein>
    <submittedName>
        <fullName evidence="10">von Willebrand factor A domain-containing protein DDB_G0292028</fullName>
    </submittedName>
</protein>
<keyword evidence="2 6" id="KW-0812">Transmembrane</keyword>
<dbReference type="InterPro" id="IPR023826">
    <property type="entry name" value="Rhom-like_SP_proteobac"/>
</dbReference>
<feature type="transmembrane region" description="Helical" evidence="6">
    <location>
        <begin position="739"/>
        <end position="761"/>
    </location>
</feature>
<dbReference type="Proteomes" id="UP001152797">
    <property type="component" value="Unassembled WGS sequence"/>
</dbReference>
<dbReference type="NCBIfam" id="TIGR03902">
    <property type="entry name" value="rhom_GG_sort"/>
    <property type="match status" value="1"/>
</dbReference>
<feature type="region of interest" description="Disordered" evidence="5">
    <location>
        <begin position="622"/>
        <end position="668"/>
    </location>
</feature>
<dbReference type="SUPFAM" id="SSF144091">
    <property type="entry name" value="Rhomboid-like"/>
    <property type="match status" value="1"/>
</dbReference>
<dbReference type="InterPro" id="IPR013694">
    <property type="entry name" value="VIT"/>
</dbReference>
<dbReference type="InterPro" id="IPR021206">
    <property type="entry name" value="MprA_tail"/>
</dbReference>
<evidence type="ECO:0000256" key="3">
    <source>
        <dbReference type="ARBA" id="ARBA00022989"/>
    </source>
</evidence>
<dbReference type="EMBL" id="CAMXCT010000001">
    <property type="protein sequence ID" value="CAI3971517.1"/>
    <property type="molecule type" value="Genomic_DNA"/>
</dbReference>
<evidence type="ECO:0000256" key="6">
    <source>
        <dbReference type="SAM" id="Phobius"/>
    </source>
</evidence>
<dbReference type="OrthoDB" id="1729737at2759"/>
<feature type="compositionally biased region" description="Low complexity" evidence="5">
    <location>
        <begin position="642"/>
        <end position="652"/>
    </location>
</feature>
<feature type="transmembrane region" description="Helical" evidence="6">
    <location>
        <begin position="822"/>
        <end position="841"/>
    </location>
</feature>
<evidence type="ECO:0000256" key="4">
    <source>
        <dbReference type="ARBA" id="ARBA00023136"/>
    </source>
</evidence>
<dbReference type="InterPro" id="IPR022764">
    <property type="entry name" value="Peptidase_S54_rhomboid_dom"/>
</dbReference>
<dbReference type="SMART" id="SM00327">
    <property type="entry name" value="VWA"/>
    <property type="match status" value="1"/>
</dbReference>
<dbReference type="EMBL" id="CAMXCT020000001">
    <property type="protein sequence ID" value="CAL1124892.1"/>
    <property type="molecule type" value="Genomic_DNA"/>
</dbReference>